<evidence type="ECO:0000313" key="3">
    <source>
        <dbReference type="Proteomes" id="UP001501474"/>
    </source>
</evidence>
<sequence length="83" mass="7488">MTLSATGVTSAMVRRMRRASGEPVPAGPVAASADGGTGACSWVGSGCSAAVRGGATVDAKGVGVSVVGAGPGEAAAVGSAAGG</sequence>
<proteinExistence type="predicted"/>
<protein>
    <submittedName>
        <fullName evidence="2">Uncharacterized protein</fullName>
    </submittedName>
</protein>
<reference evidence="3" key="1">
    <citation type="journal article" date="2019" name="Int. J. Syst. Evol. Microbiol.">
        <title>The Global Catalogue of Microorganisms (GCM) 10K type strain sequencing project: providing services to taxonomists for standard genome sequencing and annotation.</title>
        <authorList>
            <consortium name="The Broad Institute Genomics Platform"/>
            <consortium name="The Broad Institute Genome Sequencing Center for Infectious Disease"/>
            <person name="Wu L."/>
            <person name="Ma J."/>
        </authorList>
    </citation>
    <scope>NUCLEOTIDE SEQUENCE [LARGE SCALE GENOMIC DNA]</scope>
    <source>
        <strain evidence="3">JCM 3053</strain>
    </source>
</reference>
<evidence type="ECO:0000313" key="2">
    <source>
        <dbReference type="EMBL" id="GAA2222161.1"/>
    </source>
</evidence>
<keyword evidence="3" id="KW-1185">Reference proteome</keyword>
<feature type="region of interest" description="Disordered" evidence="1">
    <location>
        <begin position="1"/>
        <end position="32"/>
    </location>
</feature>
<dbReference type="Proteomes" id="UP001501474">
    <property type="component" value="Unassembled WGS sequence"/>
</dbReference>
<comment type="caution">
    <text evidence="2">The sequence shown here is derived from an EMBL/GenBank/DDBJ whole genome shotgun (WGS) entry which is preliminary data.</text>
</comment>
<name>A0ABP5Q0M5_9ACTN</name>
<evidence type="ECO:0000256" key="1">
    <source>
        <dbReference type="SAM" id="MobiDB-lite"/>
    </source>
</evidence>
<dbReference type="EMBL" id="BAAART010000023">
    <property type="protein sequence ID" value="GAA2222161.1"/>
    <property type="molecule type" value="Genomic_DNA"/>
</dbReference>
<organism evidence="2 3">
    <name type="scientific">Streptomyces indiaensis</name>
    <dbReference type="NCBI Taxonomy" id="284033"/>
    <lineage>
        <taxon>Bacteria</taxon>
        <taxon>Bacillati</taxon>
        <taxon>Actinomycetota</taxon>
        <taxon>Actinomycetes</taxon>
        <taxon>Kitasatosporales</taxon>
        <taxon>Streptomycetaceae</taxon>
        <taxon>Streptomyces</taxon>
    </lineage>
</organism>
<gene>
    <name evidence="2" type="ORF">GCM10010104_10900</name>
</gene>
<accession>A0ABP5Q0M5</accession>